<evidence type="ECO:0000256" key="1">
    <source>
        <dbReference type="SAM" id="MobiDB-lite"/>
    </source>
</evidence>
<dbReference type="EMBL" id="RJVU01072567">
    <property type="protein sequence ID" value="ROI33830.1"/>
    <property type="molecule type" value="Genomic_DNA"/>
</dbReference>
<evidence type="ECO:0000313" key="3">
    <source>
        <dbReference type="Proteomes" id="UP000281406"/>
    </source>
</evidence>
<evidence type="ECO:0008006" key="4">
    <source>
        <dbReference type="Google" id="ProtNLM"/>
    </source>
</evidence>
<gene>
    <name evidence="2" type="ORF">DPX16_20344</name>
</gene>
<protein>
    <recommendedName>
        <fullName evidence="4">Retrotransposon gag domain-containing protein</fullName>
    </recommendedName>
</protein>
<dbReference type="AlphaFoldDB" id="A0A3N0XI63"/>
<feature type="region of interest" description="Disordered" evidence="1">
    <location>
        <begin position="132"/>
        <end position="211"/>
    </location>
</feature>
<dbReference type="Proteomes" id="UP000281406">
    <property type="component" value="Unassembled WGS sequence"/>
</dbReference>
<proteinExistence type="predicted"/>
<reference evidence="2 3" key="1">
    <citation type="submission" date="2018-10" db="EMBL/GenBank/DDBJ databases">
        <title>Genome assembly for a Yunnan-Guizhou Plateau 3E fish, Anabarilius grahami (Regan), and its evolutionary and genetic applications.</title>
        <authorList>
            <person name="Jiang W."/>
        </authorList>
    </citation>
    <scope>NUCLEOTIDE SEQUENCE [LARGE SCALE GENOMIC DNA]</scope>
    <source>
        <strain evidence="2">AG-KIZ</strain>
        <tissue evidence="2">Muscle</tissue>
    </source>
</reference>
<comment type="caution">
    <text evidence="2">The sequence shown here is derived from an EMBL/GenBank/DDBJ whole genome shotgun (WGS) entry which is preliminary data.</text>
</comment>
<keyword evidence="3" id="KW-1185">Reference proteome</keyword>
<evidence type="ECO:0000313" key="2">
    <source>
        <dbReference type="EMBL" id="ROI33830.1"/>
    </source>
</evidence>
<feature type="compositionally biased region" description="Basic residues" evidence="1">
    <location>
        <begin position="146"/>
        <end position="155"/>
    </location>
</feature>
<name>A0A3N0XI63_ANAGA</name>
<sequence>MGLFIFSKAPASPMPPTPVSAADRLIGLLQDGRSLERYVEEFVELAFLTNWPDSSLNALFLEELDESTIRFDEPDDYVSLSDTINLILYLNGSESVVEEVSDVTCISCPVPPEARAVPPSSSTCPSSEFFPCVLPDPQTSAGPGRPKTRKRKSKQPKTPEFPASVQPKSPEFSAPVQPEIPVFSAPVQPESPEMSASRSLPRRATNEHAPVTTTKPISTATESTPVVNEPFKLMKWGNKCFPGGFPVLPVPSQVSRAPTPPSPLYHLRREDALHPANHVTLPHQRADHTHLTLINIPISSTIKDSHSVIVRSR</sequence>
<dbReference type="OrthoDB" id="8963682at2759"/>
<accession>A0A3N0XI63</accession>
<organism evidence="2 3">
    <name type="scientific">Anabarilius grahami</name>
    <name type="common">Kanglang fish</name>
    <name type="synonym">Barilius grahami</name>
    <dbReference type="NCBI Taxonomy" id="495550"/>
    <lineage>
        <taxon>Eukaryota</taxon>
        <taxon>Metazoa</taxon>
        <taxon>Chordata</taxon>
        <taxon>Craniata</taxon>
        <taxon>Vertebrata</taxon>
        <taxon>Euteleostomi</taxon>
        <taxon>Actinopterygii</taxon>
        <taxon>Neopterygii</taxon>
        <taxon>Teleostei</taxon>
        <taxon>Ostariophysi</taxon>
        <taxon>Cypriniformes</taxon>
        <taxon>Xenocyprididae</taxon>
        <taxon>Xenocypridinae</taxon>
        <taxon>Xenocypridinae incertae sedis</taxon>
        <taxon>Anabarilius</taxon>
    </lineage>
</organism>